<dbReference type="Proteomes" id="UP000429232">
    <property type="component" value="Chromosome"/>
</dbReference>
<proteinExistence type="predicted"/>
<protein>
    <submittedName>
        <fullName evidence="1">Uncharacterized protein</fullName>
    </submittedName>
</protein>
<evidence type="ECO:0000313" key="2">
    <source>
        <dbReference type="Proteomes" id="UP000429232"/>
    </source>
</evidence>
<name>A0A6I4I404_9SPHI</name>
<gene>
    <name evidence="1" type="ORF">GO620_003580</name>
</gene>
<dbReference type="RefSeq" id="WP_157526410.1">
    <property type="nucleotide sequence ID" value="NZ_CP066775.1"/>
</dbReference>
<evidence type="ECO:0000313" key="1">
    <source>
        <dbReference type="EMBL" id="QQL50547.1"/>
    </source>
</evidence>
<sequence>MKSKALLLLFIFMLNTVAGFSCALHMSHDNHHEAVESHEHHHAAVKHTHRQLLPGQTTIGTDEPCCQSAVNNFISLAKLVPSTDHLVLKAPLLYTSDNLIFSLVPDPGVIIIPRIVIDERQRPPTRNIYIIHRSLLI</sequence>
<organism evidence="1 2">
    <name type="scientific">Mucilaginibacter ginkgonis</name>
    <dbReference type="NCBI Taxonomy" id="2682091"/>
    <lineage>
        <taxon>Bacteria</taxon>
        <taxon>Pseudomonadati</taxon>
        <taxon>Bacteroidota</taxon>
        <taxon>Sphingobacteriia</taxon>
        <taxon>Sphingobacteriales</taxon>
        <taxon>Sphingobacteriaceae</taxon>
        <taxon>Mucilaginibacter</taxon>
    </lineage>
</organism>
<dbReference type="EMBL" id="CP066775">
    <property type="protein sequence ID" value="QQL50547.1"/>
    <property type="molecule type" value="Genomic_DNA"/>
</dbReference>
<dbReference type="AlphaFoldDB" id="A0A6I4I404"/>
<keyword evidence="2" id="KW-1185">Reference proteome</keyword>
<dbReference type="PROSITE" id="PS51257">
    <property type="entry name" value="PROKAR_LIPOPROTEIN"/>
    <property type="match status" value="1"/>
</dbReference>
<dbReference type="KEGG" id="mgik:GO620_003580"/>
<accession>A0A6I4I404</accession>
<reference evidence="1 2" key="1">
    <citation type="submission" date="2020-12" db="EMBL/GenBank/DDBJ databases">
        <title>HMF7856_wgs.fasta genome submission.</title>
        <authorList>
            <person name="Kang H."/>
            <person name="Kim H."/>
            <person name="Joh K."/>
        </authorList>
    </citation>
    <scope>NUCLEOTIDE SEQUENCE [LARGE SCALE GENOMIC DNA]</scope>
    <source>
        <strain evidence="1 2">HMF7856</strain>
    </source>
</reference>